<feature type="region of interest" description="Disordered" evidence="1">
    <location>
        <begin position="1"/>
        <end position="23"/>
    </location>
</feature>
<dbReference type="AlphaFoldDB" id="A0A1X7F2W3"/>
<accession>A0A1X7F2W3</accession>
<dbReference type="EMBL" id="FXAH01000007">
    <property type="protein sequence ID" value="SMF44696.1"/>
    <property type="molecule type" value="Genomic_DNA"/>
</dbReference>
<organism evidence="2 3">
    <name type="scientific">Trinickia caryophylli</name>
    <name type="common">Paraburkholderia caryophylli</name>
    <dbReference type="NCBI Taxonomy" id="28094"/>
    <lineage>
        <taxon>Bacteria</taxon>
        <taxon>Pseudomonadati</taxon>
        <taxon>Pseudomonadota</taxon>
        <taxon>Betaproteobacteria</taxon>
        <taxon>Burkholderiales</taxon>
        <taxon>Burkholderiaceae</taxon>
        <taxon>Trinickia</taxon>
    </lineage>
</organism>
<gene>
    <name evidence="2" type="ORF">SAMN06295900_10772</name>
</gene>
<dbReference type="Proteomes" id="UP000192911">
    <property type="component" value="Unassembled WGS sequence"/>
</dbReference>
<proteinExistence type="predicted"/>
<sequence>MPRGKGRRNGMHSAPARLGRRRTFGVPSQVAEIVALMAGHGGHHGLSVPGLGT</sequence>
<protein>
    <submittedName>
        <fullName evidence="2">Uncharacterized protein</fullName>
    </submittedName>
</protein>
<evidence type="ECO:0000313" key="3">
    <source>
        <dbReference type="Proteomes" id="UP000192911"/>
    </source>
</evidence>
<evidence type="ECO:0000313" key="2">
    <source>
        <dbReference type="EMBL" id="SMF44696.1"/>
    </source>
</evidence>
<reference evidence="3" key="1">
    <citation type="submission" date="2017-04" db="EMBL/GenBank/DDBJ databases">
        <authorList>
            <person name="Varghese N."/>
            <person name="Submissions S."/>
        </authorList>
    </citation>
    <scope>NUCLEOTIDE SEQUENCE [LARGE SCALE GENOMIC DNA]</scope>
    <source>
        <strain evidence="3">Ballard 720</strain>
    </source>
</reference>
<keyword evidence="3" id="KW-1185">Reference proteome</keyword>
<feature type="compositionally biased region" description="Basic residues" evidence="1">
    <location>
        <begin position="1"/>
        <end position="10"/>
    </location>
</feature>
<evidence type="ECO:0000256" key="1">
    <source>
        <dbReference type="SAM" id="MobiDB-lite"/>
    </source>
</evidence>
<name>A0A1X7F2W3_TRICW</name>